<evidence type="ECO:0000313" key="2">
    <source>
        <dbReference type="EMBL" id="MEV4921357.1"/>
    </source>
</evidence>
<evidence type="ECO:0000256" key="1">
    <source>
        <dbReference type="SAM" id="MobiDB-lite"/>
    </source>
</evidence>
<accession>A0ABV3IM99</accession>
<organism evidence="2 3">
    <name type="scientific">Streptomyces roseoverticillatus</name>
    <dbReference type="NCBI Taxonomy" id="66429"/>
    <lineage>
        <taxon>Bacteria</taxon>
        <taxon>Bacillati</taxon>
        <taxon>Actinomycetota</taxon>
        <taxon>Actinomycetes</taxon>
        <taxon>Kitasatosporales</taxon>
        <taxon>Streptomycetaceae</taxon>
        <taxon>Streptomyces</taxon>
    </lineage>
</organism>
<dbReference type="RefSeq" id="WP_359095441.1">
    <property type="nucleotide sequence ID" value="NZ_JBEZGT010000003.1"/>
</dbReference>
<feature type="compositionally biased region" description="Basic and acidic residues" evidence="1">
    <location>
        <begin position="1"/>
        <end position="21"/>
    </location>
</feature>
<comment type="caution">
    <text evidence="2">The sequence shown here is derived from an EMBL/GenBank/DDBJ whole genome shotgun (WGS) entry which is preliminary data.</text>
</comment>
<proteinExistence type="predicted"/>
<feature type="compositionally biased region" description="Basic and acidic residues" evidence="1">
    <location>
        <begin position="43"/>
        <end position="58"/>
    </location>
</feature>
<reference evidence="2 3" key="1">
    <citation type="submission" date="2024-06" db="EMBL/GenBank/DDBJ databases">
        <title>The Natural Products Discovery Center: Release of the First 8490 Sequenced Strains for Exploring Actinobacteria Biosynthetic Diversity.</title>
        <authorList>
            <person name="Kalkreuter E."/>
            <person name="Kautsar S.A."/>
            <person name="Yang D."/>
            <person name="Bader C.D."/>
            <person name="Teijaro C.N."/>
            <person name="Fluegel L."/>
            <person name="Davis C.M."/>
            <person name="Simpson J.R."/>
            <person name="Lauterbach L."/>
            <person name="Steele A.D."/>
            <person name="Gui C."/>
            <person name="Meng S."/>
            <person name="Li G."/>
            <person name="Viehrig K."/>
            <person name="Ye F."/>
            <person name="Su P."/>
            <person name="Kiefer A.F."/>
            <person name="Nichols A."/>
            <person name="Cepeda A.J."/>
            <person name="Yan W."/>
            <person name="Fan B."/>
            <person name="Jiang Y."/>
            <person name="Adhikari A."/>
            <person name="Zheng C.-J."/>
            <person name="Schuster L."/>
            <person name="Cowan T.M."/>
            <person name="Smanski M.J."/>
            <person name="Chevrette M.G."/>
            <person name="De Carvalho L.P.S."/>
            <person name="Shen B."/>
        </authorList>
    </citation>
    <scope>NUCLEOTIDE SEQUENCE [LARGE SCALE GENOMIC DNA]</scope>
    <source>
        <strain evidence="2 3">NPDC053791</strain>
    </source>
</reference>
<evidence type="ECO:0000313" key="3">
    <source>
        <dbReference type="Proteomes" id="UP001552479"/>
    </source>
</evidence>
<dbReference type="Proteomes" id="UP001552479">
    <property type="component" value="Unassembled WGS sequence"/>
</dbReference>
<protein>
    <submittedName>
        <fullName evidence="2">Uncharacterized protein</fullName>
    </submittedName>
</protein>
<dbReference type="EMBL" id="JBFASG010000001">
    <property type="protein sequence ID" value="MEV4921357.1"/>
    <property type="molecule type" value="Genomic_DNA"/>
</dbReference>
<name>A0ABV3IM99_9ACTN</name>
<gene>
    <name evidence="2" type="ORF">AB0L03_00635</name>
</gene>
<keyword evidence="3" id="KW-1185">Reference proteome</keyword>
<feature type="region of interest" description="Disordered" evidence="1">
    <location>
        <begin position="1"/>
        <end position="69"/>
    </location>
</feature>
<sequence length="69" mass="7539">MSGRRDEKPAGRGKAVPRDMQDQQARVPPERGTAGPPARRGRKNTEASGERTDRRKGGTGEVEEDEPPD</sequence>